<gene>
    <name evidence="7" type="ORF">MMF93_23675</name>
</gene>
<evidence type="ECO:0000256" key="4">
    <source>
        <dbReference type="SAM" id="MobiDB-lite"/>
    </source>
</evidence>
<evidence type="ECO:0000256" key="1">
    <source>
        <dbReference type="ARBA" id="ARBA00022679"/>
    </source>
</evidence>
<evidence type="ECO:0000313" key="7">
    <source>
        <dbReference type="EMBL" id="UNS99126.1"/>
    </source>
</evidence>
<feature type="transmembrane region" description="Helical" evidence="5">
    <location>
        <begin position="54"/>
        <end position="73"/>
    </location>
</feature>
<evidence type="ECO:0000256" key="2">
    <source>
        <dbReference type="ARBA" id="ARBA00022777"/>
    </source>
</evidence>
<evidence type="ECO:0000313" key="8">
    <source>
        <dbReference type="Proteomes" id="UP001202244"/>
    </source>
</evidence>
<keyword evidence="1" id="KW-0808">Transferase</keyword>
<dbReference type="GO" id="GO:0016301">
    <property type="term" value="F:kinase activity"/>
    <property type="evidence" value="ECO:0007669"/>
    <property type="project" value="UniProtKB-KW"/>
</dbReference>
<proteinExistence type="predicted"/>
<keyword evidence="5" id="KW-1133">Transmembrane helix</keyword>
<dbReference type="Pfam" id="PF07730">
    <property type="entry name" value="HisKA_3"/>
    <property type="match status" value="1"/>
</dbReference>
<feature type="compositionally biased region" description="Polar residues" evidence="4">
    <location>
        <begin position="411"/>
        <end position="420"/>
    </location>
</feature>
<evidence type="ECO:0000256" key="3">
    <source>
        <dbReference type="ARBA" id="ARBA00023012"/>
    </source>
</evidence>
<dbReference type="Gene3D" id="1.20.5.1930">
    <property type="match status" value="1"/>
</dbReference>
<keyword evidence="5" id="KW-0812">Transmembrane</keyword>
<dbReference type="PANTHER" id="PTHR24421">
    <property type="entry name" value="NITRATE/NITRITE SENSOR PROTEIN NARX-RELATED"/>
    <property type="match status" value="1"/>
</dbReference>
<dbReference type="CDD" id="cd16917">
    <property type="entry name" value="HATPase_UhpB-NarQ-NarX-like"/>
    <property type="match status" value="1"/>
</dbReference>
<feature type="region of interest" description="Disordered" evidence="4">
    <location>
        <begin position="398"/>
        <end position="420"/>
    </location>
</feature>
<sequence length="420" mass="44931">MRSDAQPDTAATRVRWWSTTPAPRLARAILLAALSCYLGITAINILSVGPSTPALATGLVTLVAVFVLQLLHCRPGAARAPLWSRVATLTAQGLLTFLPLASFGIMWGAMAGFLGGSLLLLLPPRVGWPLYGLTGLSLLVPGLLQKMSVVDLLYMCQTTLLTGLVTYGLTRLSALVEEVYAARPEIARLAANSERLRLARDLHDLLGYSLSVIVLKSELLQRLVRAQHELADQEVEEVLTISRQALADVRRVAQGYRDMSLASEISLARSVLDAADVVTDVVLDPAVEEIDARSRTVLATVLREGVTNLLRHSKATRCGVTAVIDQGTARLTLLNDGAVADYRDPAPDSGNGLSNLRQRLSEVGGRLITEQDNEGTTDREGWFRLVAEVPVATEALAQAPPASHDGKPASMPNQALSGGC</sequence>
<feature type="domain" description="Signal transduction histidine kinase subgroup 3 dimerisation and phosphoacceptor" evidence="6">
    <location>
        <begin position="194"/>
        <end position="260"/>
    </location>
</feature>
<protein>
    <submittedName>
        <fullName evidence="7">Histidine kinase</fullName>
    </submittedName>
</protein>
<dbReference type="Gene3D" id="3.30.565.10">
    <property type="entry name" value="Histidine kinase-like ATPase, C-terminal domain"/>
    <property type="match status" value="1"/>
</dbReference>
<accession>A0ABY3XXQ7</accession>
<name>A0ABY3XXQ7_9ACTN</name>
<dbReference type="InterPro" id="IPR036890">
    <property type="entry name" value="HATPase_C_sf"/>
</dbReference>
<dbReference type="PANTHER" id="PTHR24421:SF63">
    <property type="entry name" value="SENSOR HISTIDINE KINASE DESK"/>
    <property type="match status" value="1"/>
</dbReference>
<evidence type="ECO:0000256" key="5">
    <source>
        <dbReference type="SAM" id="Phobius"/>
    </source>
</evidence>
<keyword evidence="2 7" id="KW-0418">Kinase</keyword>
<keyword evidence="8" id="KW-1185">Reference proteome</keyword>
<dbReference type="RefSeq" id="WP_242754617.1">
    <property type="nucleotide sequence ID" value="NZ_CP093846.1"/>
</dbReference>
<evidence type="ECO:0000259" key="6">
    <source>
        <dbReference type="Pfam" id="PF07730"/>
    </source>
</evidence>
<dbReference type="SUPFAM" id="SSF55874">
    <property type="entry name" value="ATPase domain of HSP90 chaperone/DNA topoisomerase II/histidine kinase"/>
    <property type="match status" value="1"/>
</dbReference>
<dbReference type="InterPro" id="IPR011712">
    <property type="entry name" value="Sig_transdc_His_kin_sub3_dim/P"/>
</dbReference>
<dbReference type="Proteomes" id="UP001202244">
    <property type="component" value="Chromosome"/>
</dbReference>
<reference evidence="7 8" key="1">
    <citation type="journal article" date="2023" name="Microbiol. Spectr.">
        <title>Synergy between Genome Mining, Metabolomics, and Bioinformatics Uncovers Antibacterial Chlorinated Carbazole Alkaloids and Their Biosynthetic Gene Cluster from Streptomyces tubbatahanensis sp. nov., a Novel Actinomycete Isolated from Sulu Sea, Philippines.</title>
        <authorList>
            <person name="Tenebro C.P."/>
            <person name="Trono D.J.V.L."/>
            <person name="Balida L.A.P."/>
            <person name="Bayog L.K.A."/>
            <person name="Bruna J.R."/>
            <person name="Sabido E.M."/>
            <person name="Caspe D.P.C."/>
            <person name="de Los Santos E.L.C."/>
            <person name="Saludes J.P."/>
            <person name="Dalisay D.S."/>
        </authorList>
    </citation>
    <scope>NUCLEOTIDE SEQUENCE [LARGE SCALE GENOMIC DNA]</scope>
    <source>
        <strain evidence="7 8">DSD3025</strain>
    </source>
</reference>
<dbReference type="InterPro" id="IPR050482">
    <property type="entry name" value="Sensor_HK_TwoCompSys"/>
</dbReference>
<keyword evidence="5" id="KW-0472">Membrane</keyword>
<organism evidence="7 8">
    <name type="scientific">Streptomyces tubbatahanensis</name>
    <dbReference type="NCBI Taxonomy" id="2923272"/>
    <lineage>
        <taxon>Bacteria</taxon>
        <taxon>Bacillati</taxon>
        <taxon>Actinomycetota</taxon>
        <taxon>Actinomycetes</taxon>
        <taxon>Kitasatosporales</taxon>
        <taxon>Streptomycetaceae</taxon>
        <taxon>Streptomyces</taxon>
    </lineage>
</organism>
<feature type="transmembrane region" description="Helical" evidence="5">
    <location>
        <begin position="25"/>
        <end position="48"/>
    </location>
</feature>
<dbReference type="EMBL" id="CP093846">
    <property type="protein sequence ID" value="UNS99126.1"/>
    <property type="molecule type" value="Genomic_DNA"/>
</dbReference>
<keyword evidence="3" id="KW-0902">Two-component regulatory system</keyword>
<feature type="transmembrane region" description="Helical" evidence="5">
    <location>
        <begin position="94"/>
        <end position="122"/>
    </location>
</feature>